<proteinExistence type="predicted"/>
<dbReference type="PATRIC" id="fig|1423769.4.peg.909"/>
<gene>
    <name evidence="1" type="ORF">FD01_GL000848</name>
</gene>
<sequence>MGLDFLLRSHATFSDAQISILEDAAIKYTNRNAIVDCWPSPADSLTLFHAQLLVAFREFKTALAFCEQHFNNLDIQDLCLTILQRTHDLEAIKSLAPKANTEQWRLFKENNGDV</sequence>
<comment type="caution">
    <text evidence="1">The sequence shown here is derived from an EMBL/GenBank/DDBJ whole genome shotgun (WGS) entry which is preliminary data.</text>
</comment>
<accession>A0A0R1QV15</accession>
<dbReference type="Proteomes" id="UP000051790">
    <property type="component" value="Unassembled WGS sequence"/>
</dbReference>
<keyword evidence="2" id="KW-1185">Reference proteome</keyword>
<dbReference type="AlphaFoldDB" id="A0A0R1QV15"/>
<protein>
    <submittedName>
        <fullName evidence="1">Uncharacterized protein</fullName>
    </submittedName>
</protein>
<reference evidence="1 2" key="1">
    <citation type="journal article" date="2015" name="Genome Announc.">
        <title>Expanding the biotechnology potential of lactobacilli through comparative genomics of 213 strains and associated genera.</title>
        <authorList>
            <person name="Sun Z."/>
            <person name="Harris H.M."/>
            <person name="McCann A."/>
            <person name="Guo C."/>
            <person name="Argimon S."/>
            <person name="Zhang W."/>
            <person name="Yang X."/>
            <person name="Jeffery I.B."/>
            <person name="Cooney J.C."/>
            <person name="Kagawa T.F."/>
            <person name="Liu W."/>
            <person name="Song Y."/>
            <person name="Salvetti E."/>
            <person name="Wrobel A."/>
            <person name="Rasinkangas P."/>
            <person name="Parkhill J."/>
            <person name="Rea M.C."/>
            <person name="O'Sullivan O."/>
            <person name="Ritari J."/>
            <person name="Douillard F.P."/>
            <person name="Paul Ross R."/>
            <person name="Yang R."/>
            <person name="Briner A.E."/>
            <person name="Felis G.E."/>
            <person name="de Vos W.M."/>
            <person name="Barrangou R."/>
            <person name="Klaenhammer T.R."/>
            <person name="Caufield P.W."/>
            <person name="Cui Y."/>
            <person name="Zhang H."/>
            <person name="O'Toole P.W."/>
        </authorList>
    </citation>
    <scope>NUCLEOTIDE SEQUENCE [LARGE SCALE GENOMIC DNA]</scope>
    <source>
        <strain evidence="1 2">DSM 13343</strain>
    </source>
</reference>
<evidence type="ECO:0000313" key="1">
    <source>
        <dbReference type="EMBL" id="KRL45059.1"/>
    </source>
</evidence>
<organism evidence="1 2">
    <name type="scientific">Lacticaseibacillus manihotivorans DSM 13343 = JCM 12514</name>
    <dbReference type="NCBI Taxonomy" id="1423769"/>
    <lineage>
        <taxon>Bacteria</taxon>
        <taxon>Bacillati</taxon>
        <taxon>Bacillota</taxon>
        <taxon>Bacilli</taxon>
        <taxon>Lactobacillales</taxon>
        <taxon>Lactobacillaceae</taxon>
        <taxon>Lacticaseibacillus</taxon>
    </lineage>
</organism>
<dbReference type="EMBL" id="AZEU01000134">
    <property type="protein sequence ID" value="KRL45059.1"/>
    <property type="molecule type" value="Genomic_DNA"/>
</dbReference>
<evidence type="ECO:0000313" key="2">
    <source>
        <dbReference type="Proteomes" id="UP000051790"/>
    </source>
</evidence>
<name>A0A0R1QV15_9LACO</name>